<evidence type="ECO:0000313" key="6">
    <source>
        <dbReference type="Proteomes" id="UP000621500"/>
    </source>
</evidence>
<dbReference type="InterPro" id="IPR022385">
    <property type="entry name" value="Rhs_assc_core"/>
</dbReference>
<evidence type="ECO:0000256" key="1">
    <source>
        <dbReference type="ARBA" id="ARBA00022737"/>
    </source>
</evidence>
<dbReference type="NCBIfam" id="TIGR01643">
    <property type="entry name" value="YD_repeat_2x"/>
    <property type="match status" value="3"/>
</dbReference>
<comment type="caution">
    <text evidence="5">The sequence shown here is derived from an EMBL/GenBank/DDBJ whole genome shotgun (WGS) entry which is preliminary data.</text>
</comment>
<dbReference type="PANTHER" id="PTHR32305">
    <property type="match status" value="1"/>
</dbReference>
<dbReference type="InterPro" id="IPR050708">
    <property type="entry name" value="T6SS_VgrG/RHS"/>
</dbReference>
<feature type="compositionally biased region" description="Polar residues" evidence="3">
    <location>
        <begin position="753"/>
        <end position="765"/>
    </location>
</feature>
<dbReference type="InterPro" id="IPR006530">
    <property type="entry name" value="YD"/>
</dbReference>
<keyword evidence="1" id="KW-0677">Repeat</keyword>
<gene>
    <name evidence="5" type="ORF">Pma05_71740</name>
</gene>
<proteinExistence type="predicted"/>
<dbReference type="InterPro" id="IPR031325">
    <property type="entry name" value="RHS_repeat"/>
</dbReference>
<protein>
    <recommendedName>
        <fullName evidence="4">Teneurin-like YD-shell domain-containing protein</fullName>
    </recommendedName>
</protein>
<evidence type="ECO:0000256" key="3">
    <source>
        <dbReference type="SAM" id="MobiDB-lite"/>
    </source>
</evidence>
<dbReference type="Gene3D" id="2.180.10.10">
    <property type="entry name" value="RHS repeat-associated core"/>
    <property type="match status" value="2"/>
</dbReference>
<evidence type="ECO:0000256" key="2">
    <source>
        <dbReference type="SAM" id="Coils"/>
    </source>
</evidence>
<keyword evidence="2" id="KW-0175">Coiled coil</keyword>
<feature type="region of interest" description="Disordered" evidence="3">
    <location>
        <begin position="1966"/>
        <end position="2017"/>
    </location>
</feature>
<evidence type="ECO:0000313" key="5">
    <source>
        <dbReference type="EMBL" id="GIH00602.1"/>
    </source>
</evidence>
<feature type="region of interest" description="Disordered" evidence="3">
    <location>
        <begin position="748"/>
        <end position="771"/>
    </location>
</feature>
<feature type="coiled-coil region" evidence="2">
    <location>
        <begin position="1813"/>
        <end position="1844"/>
    </location>
</feature>
<dbReference type="NCBIfam" id="TIGR03696">
    <property type="entry name" value="Rhs_assc_core"/>
    <property type="match status" value="1"/>
</dbReference>
<evidence type="ECO:0000259" key="4">
    <source>
        <dbReference type="Pfam" id="PF25023"/>
    </source>
</evidence>
<dbReference type="Pfam" id="PF25023">
    <property type="entry name" value="TEN_YD-shell"/>
    <property type="match status" value="1"/>
</dbReference>
<dbReference type="Proteomes" id="UP000621500">
    <property type="component" value="Unassembled WGS sequence"/>
</dbReference>
<keyword evidence="6" id="KW-1185">Reference proteome</keyword>
<dbReference type="Pfam" id="PF05593">
    <property type="entry name" value="RHS_repeat"/>
    <property type="match status" value="2"/>
</dbReference>
<dbReference type="EMBL" id="BONX01000055">
    <property type="protein sequence ID" value="GIH00602.1"/>
    <property type="molecule type" value="Genomic_DNA"/>
</dbReference>
<feature type="domain" description="Teneurin-like YD-shell" evidence="4">
    <location>
        <begin position="1565"/>
        <end position="1759"/>
    </location>
</feature>
<dbReference type="PANTHER" id="PTHR32305:SF17">
    <property type="entry name" value="TRNA NUCLEASE WAPA"/>
    <property type="match status" value="1"/>
</dbReference>
<dbReference type="InterPro" id="IPR056823">
    <property type="entry name" value="TEN-like_YD-shell"/>
</dbReference>
<feature type="compositionally biased region" description="Basic and acidic residues" evidence="3">
    <location>
        <begin position="1967"/>
        <end position="1997"/>
    </location>
</feature>
<reference evidence="5 6" key="1">
    <citation type="submission" date="2021-01" db="EMBL/GenBank/DDBJ databases">
        <title>Whole genome shotgun sequence of Plantactinospora mayteni NBRC 109088.</title>
        <authorList>
            <person name="Komaki H."/>
            <person name="Tamura T."/>
        </authorList>
    </citation>
    <scope>NUCLEOTIDE SEQUENCE [LARGE SCALE GENOMIC DNA]</scope>
    <source>
        <strain evidence="5 6">NBRC 109088</strain>
    </source>
</reference>
<organism evidence="5 6">
    <name type="scientific">Plantactinospora mayteni</name>
    <dbReference type="NCBI Taxonomy" id="566021"/>
    <lineage>
        <taxon>Bacteria</taxon>
        <taxon>Bacillati</taxon>
        <taxon>Actinomycetota</taxon>
        <taxon>Actinomycetes</taxon>
        <taxon>Micromonosporales</taxon>
        <taxon>Micromonosporaceae</taxon>
        <taxon>Plantactinospora</taxon>
    </lineage>
</organism>
<accession>A0ABQ4F144</accession>
<sequence>MVSGAPARVTPLPADSTATLQALPAPAWPAPGSASVDLATVGTARGGAVAATRAGTLPVWVAPAASAAAGEASGPGRVRVELLDRASTERAGVRGLLVRLAAETDEAVERAAGKADARAVTGSAAVTVDYGAFAGAYGGDWATRLRFTPLPECALSTPDRPECRPGDPVLTHNDTARKRITAEVDTGAGLYAVIAGVSGSAGDYAATPLEQSATWQVSPQTGDFTWQYELDAPPGLNGPEPQLGIGYSSGAVDGRIASTNNQTSWVGEGFDLSPGGFIERRYKPCADDGSAGSPKRGDLCFAYDNATMSLNGSATELLYDDATKTWQPKNDDGTRIERLAGAANGDQGTGDADRGEHWRVTTTDGTEYYFGLNRLPTWGSGNPETNSTWTAPVFGNNPGEPCYKSSFADAWCQQAWRWNLDYVVDPRGNAMAYFYAKELNYYARNRSTATQYVRGGYLTEIRYGLRKETPYATAPARVRFGVDERCLPSGTITCSDAQFTTANAQHWPDTPVDQNCKSGSSCSTNIAPSFWTRKRLTSVTTEVLRGTAYAGVDVWKLRQTFPVSDSGTPALWLAGITHEGRVGGSLAQPEVEFQPEQMPNRVDGQENIPPMVKHRVRTITSESGGVVTVNYSGLDCAAGALPVPDSNVRRCFPTIWQAEGETAPKPDWFHKYVTTQVVEDDRIAGSVDEVTSYEYVGGAAWHFADDDGLVKENEKTWSQWRGYERVRVRQGTATELPSETEYLYLRGMDGDRQSSGTPRQVTVTASEGPPIVDAPQLQGFVREEIERSGPGGAEISSKINDPWVNGPTAVRDRPWGVTRAYTVNVARVRTRVPLAAGGQRRTETATTYTAEGLPAEIDDAGDTAVSGDEKCTRHSYARTESEWMLTYPSRVTTVAALCSTAVRTLAAEDVISDERTSYDGQAAGASPTRGLPTLTEEMSAAGGLRTAARNVYDVYGRVVESYDSMDNKTTTGYTPATGGPLTKKTVTNALGHVETTEYDPAWGEELATVDEGGKRTEFAYDALGRLVKVWLPGRSRSQSPSEEYSYEITKDKPAVVATRQLQNDGASYSTSYEIFDALLRPRQTQSPAPGGGRVLTDVYHDTRGMVVRQNDPYYYDAEPPSGDLVAVPDAQIPAQTRFLFDGAGRETAEIFLVRGVEKWRTTTAYGGDRVSVDPPAGETATTTILDAAGATLELWQYHGDSPTGGYDVTKYSYGDDGELATVTDPMNNVRRYHYDLRGRLISTDDPDSGTVTYSHDEEDRLVSSTDARGRTLTYTYDALDRVTATYEGATKLTAYTYDTIVKGEPTSNTRYVDGNAYTTAVTGYDEADRPTGIRYSIPASEGALAGSYEFRSSYHLDGSVATSSEPAIGGLPAETVRNGYDALGLPTTTTGLTSYVTETLYSKLGEEIRQVYSTGGKSVVRTHEYEDGTRRLKRVVTERDGTPQRVSDVSYAYDDAGNILRTSDAPPEQEADTQCFQYDYLRRMTEAWTPREGNCAATRSAAALGGPAPYWYSYSYDRTGNRTKEVRHALGGDTTRTYTTPAAGAAQPHTLSSVTTSGPDGTRADSYAYDASGNTTKRVVNGATQALEWTADGDLAKVTEGGKVTSYVYDADGSRLIRRDPTGTTLYVGGTELTLKNGQVSGLRYYGHGDDVVAVRTAAGVKFLFSDHHNTDELSIDATTMAVTQRRFDPFGAPRGPQPTDWTGERAFVGGTSDPSTGLVHLGAREYDPLVGRFISLDPVIDVDDPQQMHGYAYANNSPETFSDPDGKWSFCGWCKRAWAAARRAAAAAYARWKAWMAWKAWKARVEAARRWAKQKAEAAKRAAKKAKQLARKVVRKAKQAARKAYHAAKKQVKKHVRAFKNVAKRATKAATRAAKRAGRVVTKAAKWVDKNVDWGKVWTVTKVALAVVAMFTCTVCAVAAYATMAISAVEAANSVRTGDYTGAAMAMVPGGAAGKAGRRMVFSNGKIRDNAVEPRDPSKWSEQKPTVKEERDHQNRYEPNAANPYERYRSDTPKAGKKGKVGYAVYKIWEIIEQGISTGKNR</sequence>
<name>A0ABQ4F144_9ACTN</name>